<accession>A0A9X3WJJ9</accession>
<dbReference type="EMBL" id="JAMQJZ010000003">
    <property type="protein sequence ID" value="MDC3419775.1"/>
    <property type="molecule type" value="Genomic_DNA"/>
</dbReference>
<organism evidence="8 9">
    <name type="scientific">Aquibacillus koreensis</name>
    <dbReference type="NCBI Taxonomy" id="279446"/>
    <lineage>
        <taxon>Bacteria</taxon>
        <taxon>Bacillati</taxon>
        <taxon>Bacillota</taxon>
        <taxon>Bacilli</taxon>
        <taxon>Bacillales</taxon>
        <taxon>Bacillaceae</taxon>
        <taxon>Aquibacillus</taxon>
    </lineage>
</organism>
<keyword evidence="4" id="KW-0808">Transferase</keyword>
<keyword evidence="5" id="KW-0777">Teichoic acid biosynthesis</keyword>
<dbReference type="InterPro" id="IPR043149">
    <property type="entry name" value="TagF_N"/>
</dbReference>
<evidence type="ECO:0000259" key="7">
    <source>
        <dbReference type="Pfam" id="PF00534"/>
    </source>
</evidence>
<evidence type="ECO:0000256" key="6">
    <source>
        <dbReference type="ARBA" id="ARBA00023136"/>
    </source>
</evidence>
<feature type="domain" description="Glycosyl transferase family 1" evidence="7">
    <location>
        <begin position="673"/>
        <end position="820"/>
    </location>
</feature>
<keyword evidence="6" id="KW-0472">Membrane</keyword>
<sequence>MIKRTKYIIKTLIKMIRFLLKPLLDYMNNAGFKRRAVYAKHIRNKRINNKVIMYEAYHGKSMTGNPYAIFKKLYNDEKYSDYKHVWAMDSLENHAISTYENHKNIEFVKIHSLKYVKHLSNAKYLVNNTSFPYYFQKKEGQVYINTWHGTPLKKMGIDIEDRGMSDHANIQRNIMHTDYFVNPNKFTYEKLLKSHDIDGLYNGEVLDTGYPRIDLTLNTDKNEMKRILNLPVDKKIILYAPTWRGNSEHSSTISSDKIFEDIQRLRNKYTEEYEIILKVHYFVYKNFKEKGLEHLCVPNWVDTNELLATVDVLITDYSSIFFDFLPTKRPVIFYMYDKEEYERDRGFYLNLDELPGLICKSIEEIDAAIEKADSIVKENQDRYDQFLDDFNYNDDGKATERLIDIVFEQKESSKKLRTVNNKKKLLLYCGGFYNNGITISAINLTKYIDHDKYDVTVLDFGNKKGDQAVNISKMAPETRVIYRVGTWNMTRLDYFKHNLVNRKGLYTNFAQKNAPKEMYNGELKRLIGQADYDIVVDFGGYNKFWSILFAFSDIKWKSVFLHNDMMEEYNKKIDGKHKHRKNLNIIFSTYKYFDRIVSVAKSTRDVNMENLKSLVPNAKEKMVYVNNLIDYKRVLESKDKTEVINYKGNDFIITKEYYDSSLFSMTGVRQPESGDIVFANMARLSPEKDQEKLIRAFHNLLQQTDKPIKLYIIGSGPLESMLKRLVTDLDLEDKVTFTGQMDNPFSLINRADCFVLSSNYEGQGLVILESLILDKYVIATDVTGVRSVLEGGYGKLVQNDQDSLTEAMLEFLNDKVKFKRFDYLDYNEEALELFYKEVCNR</sequence>
<comment type="caution">
    <text evidence="8">The sequence shown here is derived from an EMBL/GenBank/DDBJ whole genome shotgun (WGS) entry which is preliminary data.</text>
</comment>
<evidence type="ECO:0000256" key="2">
    <source>
        <dbReference type="ARBA" id="ARBA00010488"/>
    </source>
</evidence>
<reference evidence="8" key="1">
    <citation type="submission" date="2022-06" db="EMBL/GenBank/DDBJ databases">
        <title>Aquibacillus sp. a new bacterium isolated from soil saline samples.</title>
        <authorList>
            <person name="Galisteo C."/>
            <person name="De La Haba R."/>
            <person name="Sanchez-Porro C."/>
            <person name="Ventosa A."/>
        </authorList>
    </citation>
    <scope>NUCLEOTIDE SEQUENCE</scope>
    <source>
        <strain evidence="8">JCM 12387</strain>
    </source>
</reference>
<dbReference type="Proteomes" id="UP001145072">
    <property type="component" value="Unassembled WGS sequence"/>
</dbReference>
<dbReference type="GO" id="GO:0005886">
    <property type="term" value="C:plasma membrane"/>
    <property type="evidence" value="ECO:0007669"/>
    <property type="project" value="UniProtKB-SubCell"/>
</dbReference>
<evidence type="ECO:0000256" key="1">
    <source>
        <dbReference type="ARBA" id="ARBA00004202"/>
    </source>
</evidence>
<dbReference type="InterPro" id="IPR001296">
    <property type="entry name" value="Glyco_trans_1"/>
</dbReference>
<dbReference type="InterPro" id="IPR051612">
    <property type="entry name" value="Teichoic_Acid_Biosynth"/>
</dbReference>
<evidence type="ECO:0000313" key="9">
    <source>
        <dbReference type="Proteomes" id="UP001145072"/>
    </source>
</evidence>
<dbReference type="GO" id="GO:0047355">
    <property type="term" value="F:CDP-glycerol glycerophosphotransferase activity"/>
    <property type="evidence" value="ECO:0007669"/>
    <property type="project" value="InterPro"/>
</dbReference>
<name>A0A9X3WJJ9_9BACI</name>
<gene>
    <name evidence="8" type="ORF">NC661_05265</name>
</gene>
<dbReference type="InterPro" id="IPR043148">
    <property type="entry name" value="TagF_C"/>
</dbReference>
<evidence type="ECO:0000256" key="5">
    <source>
        <dbReference type="ARBA" id="ARBA00022944"/>
    </source>
</evidence>
<evidence type="ECO:0000313" key="8">
    <source>
        <dbReference type="EMBL" id="MDC3419775.1"/>
    </source>
</evidence>
<dbReference type="Gene3D" id="3.40.50.11820">
    <property type="match status" value="1"/>
</dbReference>
<dbReference type="PANTHER" id="PTHR37316">
    <property type="entry name" value="TEICHOIC ACID GLYCEROL-PHOSPHATE PRIMASE"/>
    <property type="match status" value="1"/>
</dbReference>
<dbReference type="Gene3D" id="3.40.50.12580">
    <property type="match status" value="1"/>
</dbReference>
<dbReference type="Pfam" id="PF00534">
    <property type="entry name" value="Glycos_transf_1"/>
    <property type="match status" value="1"/>
</dbReference>
<dbReference type="SUPFAM" id="SSF53756">
    <property type="entry name" value="UDP-Glycosyltransferase/glycogen phosphorylase"/>
    <property type="match status" value="2"/>
</dbReference>
<keyword evidence="3" id="KW-1003">Cell membrane</keyword>
<dbReference type="CDD" id="cd03811">
    <property type="entry name" value="GT4_GT28_WabH-like"/>
    <property type="match status" value="1"/>
</dbReference>
<dbReference type="RefSeq" id="WP_259867915.1">
    <property type="nucleotide sequence ID" value="NZ_JAMQJZ010000003.1"/>
</dbReference>
<dbReference type="PANTHER" id="PTHR37316:SF3">
    <property type="entry name" value="TEICHOIC ACID GLYCEROL-PHOSPHATE TRANSFERASE"/>
    <property type="match status" value="1"/>
</dbReference>
<dbReference type="Pfam" id="PF04464">
    <property type="entry name" value="Glyphos_transf"/>
    <property type="match status" value="1"/>
</dbReference>
<dbReference type="GO" id="GO:0016757">
    <property type="term" value="F:glycosyltransferase activity"/>
    <property type="evidence" value="ECO:0007669"/>
    <property type="project" value="InterPro"/>
</dbReference>
<protein>
    <submittedName>
        <fullName evidence="8">CDP-glycerol glycerophosphotransferase family protein</fullName>
    </submittedName>
</protein>
<evidence type="ECO:0000256" key="3">
    <source>
        <dbReference type="ARBA" id="ARBA00022475"/>
    </source>
</evidence>
<evidence type="ECO:0000256" key="4">
    <source>
        <dbReference type="ARBA" id="ARBA00022679"/>
    </source>
</evidence>
<comment type="similarity">
    <text evidence="2">Belongs to the CDP-glycerol glycerophosphotransferase family.</text>
</comment>
<comment type="subcellular location">
    <subcellularLocation>
        <location evidence="1">Cell membrane</location>
        <topology evidence="1">Peripheral membrane protein</topology>
    </subcellularLocation>
</comment>
<dbReference type="GO" id="GO:0019350">
    <property type="term" value="P:teichoic acid biosynthetic process"/>
    <property type="evidence" value="ECO:0007669"/>
    <property type="project" value="UniProtKB-KW"/>
</dbReference>
<keyword evidence="9" id="KW-1185">Reference proteome</keyword>
<dbReference type="Gene3D" id="3.40.50.2000">
    <property type="entry name" value="Glycogen Phosphorylase B"/>
    <property type="match status" value="2"/>
</dbReference>
<dbReference type="AlphaFoldDB" id="A0A9X3WJJ9"/>
<dbReference type="InterPro" id="IPR007554">
    <property type="entry name" value="Glycerophosphate_synth"/>
</dbReference>
<proteinExistence type="inferred from homology"/>